<organism evidence="2 3">
    <name type="scientific">Podospora australis</name>
    <dbReference type="NCBI Taxonomy" id="1536484"/>
    <lineage>
        <taxon>Eukaryota</taxon>
        <taxon>Fungi</taxon>
        <taxon>Dikarya</taxon>
        <taxon>Ascomycota</taxon>
        <taxon>Pezizomycotina</taxon>
        <taxon>Sordariomycetes</taxon>
        <taxon>Sordariomycetidae</taxon>
        <taxon>Sordariales</taxon>
        <taxon>Podosporaceae</taxon>
        <taxon>Podospora</taxon>
    </lineage>
</organism>
<comment type="caution">
    <text evidence="2">The sequence shown here is derived from an EMBL/GenBank/DDBJ whole genome shotgun (WGS) entry which is preliminary data.</text>
</comment>
<accession>A0AAN6WK80</accession>
<dbReference type="Proteomes" id="UP001302126">
    <property type="component" value="Unassembled WGS sequence"/>
</dbReference>
<dbReference type="AlphaFoldDB" id="A0AAN6WK80"/>
<keyword evidence="3" id="KW-1185">Reference proteome</keyword>
<reference evidence="2" key="1">
    <citation type="journal article" date="2023" name="Mol. Phylogenet. Evol.">
        <title>Genome-scale phylogeny and comparative genomics of the fungal order Sordariales.</title>
        <authorList>
            <person name="Hensen N."/>
            <person name="Bonometti L."/>
            <person name="Westerberg I."/>
            <person name="Brannstrom I.O."/>
            <person name="Guillou S."/>
            <person name="Cros-Aarteil S."/>
            <person name="Calhoun S."/>
            <person name="Haridas S."/>
            <person name="Kuo A."/>
            <person name="Mondo S."/>
            <person name="Pangilinan J."/>
            <person name="Riley R."/>
            <person name="LaButti K."/>
            <person name="Andreopoulos B."/>
            <person name="Lipzen A."/>
            <person name="Chen C."/>
            <person name="Yan M."/>
            <person name="Daum C."/>
            <person name="Ng V."/>
            <person name="Clum A."/>
            <person name="Steindorff A."/>
            <person name="Ohm R.A."/>
            <person name="Martin F."/>
            <person name="Silar P."/>
            <person name="Natvig D.O."/>
            <person name="Lalanne C."/>
            <person name="Gautier V."/>
            <person name="Ament-Velasquez S.L."/>
            <person name="Kruys A."/>
            <person name="Hutchinson M.I."/>
            <person name="Powell A.J."/>
            <person name="Barry K."/>
            <person name="Miller A.N."/>
            <person name="Grigoriev I.V."/>
            <person name="Debuchy R."/>
            <person name="Gladieux P."/>
            <person name="Hiltunen Thoren M."/>
            <person name="Johannesson H."/>
        </authorList>
    </citation>
    <scope>NUCLEOTIDE SEQUENCE</scope>
    <source>
        <strain evidence="2">PSN309</strain>
    </source>
</reference>
<protein>
    <submittedName>
        <fullName evidence="2">Heterokaryon incompatibility protein-domain-containing protein</fullName>
    </submittedName>
</protein>
<sequence length="533" mass="60578">MELYKHSRLQQDSHIRLIKINSWPSAFASILDNARPLSLELIEVDLFHNDGFQALSYTWGDLTNRVPITIDNQTLTITPNLLDFLKRLREHGRRTRRASYYWADQICNQTDIPERNRQVALMASIYQKSSRTLVWLGEPGKDGAHDSALDLLRRIDIIGIGQDESLRSALPKAVKVVDFDVDSRTKPQLLDLMNMVWFTRAWIIQEVAVAKDYSVRIGGDVLRWESLDLAILALAAIEERERSTLTGSPILRTPAAATIRHIQYCKKRWIGRKALSSDGDFLQVLARLSPIMNWRMPSTMSRLVMDATSSFSASSPFQYHPSPLSVGRVLVVRGKIIDTLDVVLTDHEFPRGSADSSALIQSLDRPAILGLVQRLWRNIRIGYGMASIDPETLYRRAVKVLLCYDKWVDGPSEEWDRSLDVSLRMFGTQHSDQTTAGTTDTPTFPATLRSKMNRKSIRSVYISRNKRLFGLAPPLARTGDIVYVLYGSRTPIILRHSESPGRLHVMGQSYLEDWMHGNNISWTENEADSFELD</sequence>
<dbReference type="PANTHER" id="PTHR24148:SF64">
    <property type="entry name" value="HETEROKARYON INCOMPATIBILITY DOMAIN-CONTAINING PROTEIN"/>
    <property type="match status" value="1"/>
</dbReference>
<evidence type="ECO:0000313" key="3">
    <source>
        <dbReference type="Proteomes" id="UP001302126"/>
    </source>
</evidence>
<name>A0AAN6WK80_9PEZI</name>
<dbReference type="InterPro" id="IPR010730">
    <property type="entry name" value="HET"/>
</dbReference>
<gene>
    <name evidence="2" type="ORF">QBC35DRAFT_467732</name>
</gene>
<feature type="domain" description="Heterokaryon incompatibility" evidence="1">
    <location>
        <begin position="52"/>
        <end position="206"/>
    </location>
</feature>
<evidence type="ECO:0000313" key="2">
    <source>
        <dbReference type="EMBL" id="KAK4182900.1"/>
    </source>
</evidence>
<reference evidence="2" key="2">
    <citation type="submission" date="2023-05" db="EMBL/GenBank/DDBJ databases">
        <authorList>
            <consortium name="Lawrence Berkeley National Laboratory"/>
            <person name="Steindorff A."/>
            <person name="Hensen N."/>
            <person name="Bonometti L."/>
            <person name="Westerberg I."/>
            <person name="Brannstrom I.O."/>
            <person name="Guillou S."/>
            <person name="Cros-Aarteil S."/>
            <person name="Calhoun S."/>
            <person name="Haridas S."/>
            <person name="Kuo A."/>
            <person name="Mondo S."/>
            <person name="Pangilinan J."/>
            <person name="Riley R."/>
            <person name="Labutti K."/>
            <person name="Andreopoulos B."/>
            <person name="Lipzen A."/>
            <person name="Chen C."/>
            <person name="Yanf M."/>
            <person name="Daum C."/>
            <person name="Ng V."/>
            <person name="Clum A."/>
            <person name="Ohm R."/>
            <person name="Martin F."/>
            <person name="Silar P."/>
            <person name="Natvig D."/>
            <person name="Lalanne C."/>
            <person name="Gautier V."/>
            <person name="Ament-Velasquez S.L."/>
            <person name="Kruys A."/>
            <person name="Hutchinson M.I."/>
            <person name="Powell A.J."/>
            <person name="Barry K."/>
            <person name="Miller A.N."/>
            <person name="Grigoriev I.V."/>
            <person name="Debuchy R."/>
            <person name="Gladieux P."/>
            <person name="Thoren M.H."/>
            <person name="Johannesson H."/>
        </authorList>
    </citation>
    <scope>NUCLEOTIDE SEQUENCE</scope>
    <source>
        <strain evidence="2">PSN309</strain>
    </source>
</reference>
<dbReference type="Pfam" id="PF06985">
    <property type="entry name" value="HET"/>
    <property type="match status" value="1"/>
</dbReference>
<dbReference type="EMBL" id="MU864598">
    <property type="protein sequence ID" value="KAK4182900.1"/>
    <property type="molecule type" value="Genomic_DNA"/>
</dbReference>
<proteinExistence type="predicted"/>
<evidence type="ECO:0000259" key="1">
    <source>
        <dbReference type="Pfam" id="PF06985"/>
    </source>
</evidence>
<dbReference type="InterPro" id="IPR052895">
    <property type="entry name" value="HetReg/Transcr_Mod"/>
</dbReference>
<dbReference type="PANTHER" id="PTHR24148">
    <property type="entry name" value="ANKYRIN REPEAT DOMAIN-CONTAINING PROTEIN 39 HOMOLOG-RELATED"/>
    <property type="match status" value="1"/>
</dbReference>